<protein>
    <submittedName>
        <fullName evidence="1">Uncharacterized protein</fullName>
    </submittedName>
</protein>
<accession>A0A5C0XMB6</accession>
<dbReference type="Proteomes" id="UP000324354">
    <property type="component" value="Chromosome"/>
</dbReference>
<dbReference type="AlphaFoldDB" id="A0A5C0XMB6"/>
<dbReference type="EMBL" id="CP023154">
    <property type="protein sequence ID" value="QEK78043.1"/>
    <property type="molecule type" value="Genomic_DNA"/>
</dbReference>
<evidence type="ECO:0000313" key="1">
    <source>
        <dbReference type="EMBL" id="QEK78043.1"/>
    </source>
</evidence>
<reference evidence="1 2" key="1">
    <citation type="submission" date="2017-08" db="EMBL/GenBank/DDBJ databases">
        <title>Resequencing and Reannotation of the genome of Pyrococcus furiosus type strain DSM3638.</title>
        <authorList>
            <person name="Reichelt R.M."/>
            <person name="Bunk B."/>
        </authorList>
    </citation>
    <scope>NUCLEOTIDE SEQUENCE [LARGE SCALE GENOMIC DNA]</scope>
    <source>
        <strain evidence="1 2">DSM 3638</strain>
    </source>
</reference>
<dbReference type="OrthoDB" id="86285at2157"/>
<proteinExistence type="predicted"/>
<sequence>MKKFIGILLIALALVLVISSSANFREYQATRQVRVSVGEDPYIDVSCKAPLLIVENNLDEIVYIKVVRDGCSFSCPRWWKVYPGEIVPFFVFPGDYTVYATWDGGGARIHVKCKSRCWIGEEEHEKD</sequence>
<dbReference type="GeneID" id="41712121"/>
<organism evidence="1 2">
    <name type="scientific">Pyrococcus furiosus (strain ATCC 43587 / DSM 3638 / JCM 8422 / Vc1)</name>
    <dbReference type="NCBI Taxonomy" id="186497"/>
    <lineage>
        <taxon>Archaea</taxon>
        <taxon>Methanobacteriati</taxon>
        <taxon>Methanobacteriota</taxon>
        <taxon>Thermococci</taxon>
        <taxon>Thermococcales</taxon>
        <taxon>Thermococcaceae</taxon>
        <taxon>Pyrococcus</taxon>
    </lineage>
</organism>
<gene>
    <name evidence="1" type="ORF">PFDSM3638_01590</name>
</gene>
<dbReference type="GeneID" id="13302129"/>
<dbReference type="RefSeq" id="WP_011011442.1">
    <property type="nucleotide sequence ID" value="NC_003413.1"/>
</dbReference>
<evidence type="ECO:0000313" key="2">
    <source>
        <dbReference type="Proteomes" id="UP000324354"/>
    </source>
</evidence>
<name>A0A5C0XMB6_PYRFU</name>